<dbReference type="Proteomes" id="UP000517523">
    <property type="component" value="Unassembled WGS sequence"/>
</dbReference>
<reference evidence="1 2" key="1">
    <citation type="submission" date="2020-08" db="EMBL/GenBank/DDBJ databases">
        <title>Genomic Encyclopedia of Type Strains, Phase III (KMG-III): the genomes of soil and plant-associated and newly described type strains.</title>
        <authorList>
            <person name="Whitman W."/>
        </authorList>
    </citation>
    <scope>NUCLEOTIDE SEQUENCE [LARGE SCALE GENOMIC DNA]</scope>
    <source>
        <strain evidence="1 2">CECT 5831</strain>
    </source>
</reference>
<evidence type="ECO:0000313" key="2">
    <source>
        <dbReference type="Proteomes" id="UP000517523"/>
    </source>
</evidence>
<name>A0A839TQ78_9BACL</name>
<protein>
    <submittedName>
        <fullName evidence="1">Uncharacterized protein</fullName>
    </submittedName>
</protein>
<sequence length="87" mass="9993">MELRLTVERLQELNHDQMDRVQKWWDKNHEGEPFLTTTDMIDLLGSMGVGVSIFVPKGERSSDGKVVVPDDEEELFLGMWGCLKESL</sequence>
<organism evidence="1 2">
    <name type="scientific">Paenibacillus rhizosphaerae</name>
    <dbReference type="NCBI Taxonomy" id="297318"/>
    <lineage>
        <taxon>Bacteria</taxon>
        <taxon>Bacillati</taxon>
        <taxon>Bacillota</taxon>
        <taxon>Bacilli</taxon>
        <taxon>Bacillales</taxon>
        <taxon>Paenibacillaceae</taxon>
        <taxon>Paenibacillus</taxon>
    </lineage>
</organism>
<gene>
    <name evidence="1" type="ORF">FHS19_003829</name>
</gene>
<evidence type="ECO:0000313" key="1">
    <source>
        <dbReference type="EMBL" id="MBB3129154.1"/>
    </source>
</evidence>
<proteinExistence type="predicted"/>
<dbReference type="RefSeq" id="WP_183583375.1">
    <property type="nucleotide sequence ID" value="NZ_JACHXJ010000003.1"/>
</dbReference>
<accession>A0A839TQ78</accession>
<dbReference type="EMBL" id="JACHXJ010000003">
    <property type="protein sequence ID" value="MBB3129154.1"/>
    <property type="molecule type" value="Genomic_DNA"/>
</dbReference>
<dbReference type="AlphaFoldDB" id="A0A839TQ78"/>
<comment type="caution">
    <text evidence="1">The sequence shown here is derived from an EMBL/GenBank/DDBJ whole genome shotgun (WGS) entry which is preliminary data.</text>
</comment>